<dbReference type="GO" id="GO:0051991">
    <property type="term" value="F:UDP-N-acetyl-D-glucosamine:N-acetylmuramoyl-L-alanyl-D-glutamyl-meso-2,6-diaminopimelyl-D-alanyl-D-alanine-diphosphoundecaprenol 4-beta-N-acetylglucosaminlytransferase activity"/>
    <property type="evidence" value="ECO:0007669"/>
    <property type="project" value="RHEA"/>
</dbReference>
<evidence type="ECO:0000256" key="1">
    <source>
        <dbReference type="ARBA" id="ARBA00022475"/>
    </source>
</evidence>
<dbReference type="AlphaFoldDB" id="D5EI45"/>
<evidence type="ECO:0000313" key="15">
    <source>
        <dbReference type="Proteomes" id="UP000000925"/>
    </source>
</evidence>
<evidence type="ECO:0000259" key="12">
    <source>
        <dbReference type="Pfam" id="PF03033"/>
    </source>
</evidence>
<keyword evidence="3 10" id="KW-0328">Glycosyltransferase</keyword>
<feature type="domain" description="Glycosyl transferase family 28 C-terminal" evidence="13">
    <location>
        <begin position="188"/>
        <end position="335"/>
    </location>
</feature>
<dbReference type="SUPFAM" id="SSF53756">
    <property type="entry name" value="UDP-Glycosyltransferase/glycogen phosphorylase"/>
    <property type="match status" value="1"/>
</dbReference>
<dbReference type="InterPro" id="IPR004276">
    <property type="entry name" value="GlycoTrans_28_N"/>
</dbReference>
<dbReference type="PANTHER" id="PTHR21015:SF22">
    <property type="entry name" value="GLYCOSYLTRANSFERASE"/>
    <property type="match status" value="1"/>
</dbReference>
<protein>
    <recommendedName>
        <fullName evidence="10">UDP-N-acetylglucosamine--N-acetylmuramyl-(pentapeptide) pyrophosphoryl-undecaprenol N-acetylglucosamine transferase</fullName>
        <ecNumber evidence="10">2.4.1.227</ecNumber>
    </recommendedName>
    <alternativeName>
        <fullName evidence="10">Undecaprenyl-PP-MurNAc-pentapeptide-UDPGlcNAc GlcNAc transferase</fullName>
    </alternativeName>
</protein>
<keyword evidence="10" id="KW-0997">Cell inner membrane</keyword>
<keyword evidence="11" id="KW-1133">Transmembrane helix</keyword>
<keyword evidence="9 10" id="KW-0961">Cell wall biogenesis/degradation</keyword>
<evidence type="ECO:0000256" key="7">
    <source>
        <dbReference type="ARBA" id="ARBA00023136"/>
    </source>
</evidence>
<evidence type="ECO:0000256" key="11">
    <source>
        <dbReference type="SAM" id="Phobius"/>
    </source>
</evidence>
<dbReference type="GO" id="GO:0071555">
    <property type="term" value="P:cell wall organization"/>
    <property type="evidence" value="ECO:0007669"/>
    <property type="project" value="UniProtKB-KW"/>
</dbReference>
<accession>D5EI45</accession>
<feature type="binding site" evidence="10">
    <location>
        <position position="194"/>
    </location>
    <ligand>
        <name>UDP-N-acetyl-alpha-D-glucosamine</name>
        <dbReference type="ChEBI" id="CHEBI:57705"/>
    </ligand>
</feature>
<keyword evidence="11" id="KW-0812">Transmembrane</keyword>
<dbReference type="RefSeq" id="WP_013044801.1">
    <property type="nucleotide sequence ID" value="NC_014008.1"/>
</dbReference>
<evidence type="ECO:0000256" key="10">
    <source>
        <dbReference type="HAMAP-Rule" id="MF_00033"/>
    </source>
</evidence>
<keyword evidence="2 10" id="KW-0132">Cell division</keyword>
<feature type="binding site" evidence="10">
    <location>
        <position position="123"/>
    </location>
    <ligand>
        <name>UDP-N-acetyl-alpha-D-glucosamine</name>
        <dbReference type="ChEBI" id="CHEBI:57705"/>
    </ligand>
</feature>
<evidence type="ECO:0000256" key="9">
    <source>
        <dbReference type="ARBA" id="ARBA00023316"/>
    </source>
</evidence>
<evidence type="ECO:0000256" key="5">
    <source>
        <dbReference type="ARBA" id="ARBA00022960"/>
    </source>
</evidence>
<keyword evidence="15" id="KW-1185">Reference proteome</keyword>
<dbReference type="UniPathway" id="UPA00219"/>
<dbReference type="GO" id="GO:0050511">
    <property type="term" value="F:undecaprenyldiphospho-muramoylpentapeptide beta-N-acetylglucosaminyltransferase activity"/>
    <property type="evidence" value="ECO:0007669"/>
    <property type="project" value="UniProtKB-UniRule"/>
</dbReference>
<evidence type="ECO:0000256" key="3">
    <source>
        <dbReference type="ARBA" id="ARBA00022676"/>
    </source>
</evidence>
<name>D5EI45_CORAD</name>
<comment type="subcellular location">
    <subcellularLocation>
        <location evidence="10">Cell inner membrane</location>
        <topology evidence="10">Peripheral membrane protein</topology>
        <orientation evidence="10">Cytoplasmic side</orientation>
    </subcellularLocation>
</comment>
<dbReference type="InterPro" id="IPR006009">
    <property type="entry name" value="GlcNAc_MurG"/>
</dbReference>
<dbReference type="STRING" id="583355.Caka_3072"/>
<dbReference type="EC" id="2.4.1.227" evidence="10"/>
<proteinExistence type="inferred from homology"/>
<dbReference type="OrthoDB" id="9808936at2"/>
<dbReference type="HOGENOM" id="CLU_037404_2_1_0"/>
<dbReference type="HAMAP" id="MF_00033">
    <property type="entry name" value="MurG"/>
    <property type="match status" value="1"/>
</dbReference>
<comment type="caution">
    <text evidence="10">Lacks conserved residue(s) required for the propagation of feature annotation.</text>
</comment>
<feature type="domain" description="Glycosyltransferase family 28 N-terminal" evidence="12">
    <location>
        <begin position="5"/>
        <end position="141"/>
    </location>
</feature>
<sequence length="369" mass="39556">MSRFLIACGGTGGHLAPGIAIAEVLQSQGHECVLLISQKQVDSALIQKYAHLSFQKSPGRAFSGGITTLFASAASMLSGLLFARRLIREQQPDVVLLFGGFVSVGLGLAARMARIPVALHEANCMPGKAIRLLKHLATRLYLPDGVRLKGVPARKIAYLGYPVRKEIQHITKAEAWKHLGIEVPGKLLVLIGGSQGAQALNEWVVDHAKALAEHSVSVYCVTGLGKGAHEQIEHVNQAGQSITATFVPFSDAMGHVISAADLVVSRAGAGAIAEIIRCRAPSILIPYPFAADDHQMANARFHEQHGAGVLIVQDDLDNLLSEVESLMYNDWLLKQFKSNMERMEAFDSGERIAADLIQLADAAKVGGVL</sequence>
<dbReference type="Proteomes" id="UP000000925">
    <property type="component" value="Chromosome"/>
</dbReference>
<evidence type="ECO:0000256" key="4">
    <source>
        <dbReference type="ARBA" id="ARBA00022679"/>
    </source>
</evidence>
<keyword evidence="7 10" id="KW-0472">Membrane</keyword>
<keyword evidence="6 10" id="KW-0573">Peptidoglycan synthesis</keyword>
<feature type="transmembrane region" description="Helical" evidence="11">
    <location>
        <begin position="61"/>
        <end position="82"/>
    </location>
</feature>
<reference evidence="14 15" key="1">
    <citation type="journal article" date="2010" name="Stand. Genomic Sci.">
        <title>Complete genome sequence of Coraliomargarita akajimensis type strain (04OKA010-24).</title>
        <authorList>
            <person name="Mavromatis K."/>
            <person name="Abt B."/>
            <person name="Brambilla E."/>
            <person name="Lapidus A."/>
            <person name="Copeland A."/>
            <person name="Deshpande S."/>
            <person name="Nolan M."/>
            <person name="Lucas S."/>
            <person name="Tice H."/>
            <person name="Cheng J.F."/>
            <person name="Han C."/>
            <person name="Detter J.C."/>
            <person name="Woyke T."/>
            <person name="Goodwin L."/>
            <person name="Pitluck S."/>
            <person name="Held B."/>
            <person name="Brettin T."/>
            <person name="Tapia R."/>
            <person name="Ivanova N."/>
            <person name="Mikhailova N."/>
            <person name="Pati A."/>
            <person name="Liolios K."/>
            <person name="Chen A."/>
            <person name="Palaniappan K."/>
            <person name="Land M."/>
            <person name="Hauser L."/>
            <person name="Chang Y.J."/>
            <person name="Jeffries C.D."/>
            <person name="Rohde M."/>
            <person name="Goker M."/>
            <person name="Bristow J."/>
            <person name="Eisen J.A."/>
            <person name="Markowitz V."/>
            <person name="Hugenholtz P."/>
            <person name="Klenk H.P."/>
            <person name="Kyrpides N.C."/>
        </authorList>
    </citation>
    <scope>NUCLEOTIDE SEQUENCE [LARGE SCALE GENOMIC DNA]</scope>
    <source>
        <strain evidence="15">DSM 45221 / IAM 15411 / JCM 23193 / KCTC 12865</strain>
    </source>
</reference>
<feature type="binding site" evidence="10">
    <location>
        <begin position="11"/>
        <end position="13"/>
    </location>
    <ligand>
        <name>UDP-N-acetyl-alpha-D-glucosamine</name>
        <dbReference type="ChEBI" id="CHEBI:57705"/>
    </ligand>
</feature>
<comment type="similarity">
    <text evidence="10">Belongs to the glycosyltransferase 28 family. MurG subfamily.</text>
</comment>
<evidence type="ECO:0000259" key="13">
    <source>
        <dbReference type="Pfam" id="PF04101"/>
    </source>
</evidence>
<evidence type="ECO:0000313" key="14">
    <source>
        <dbReference type="EMBL" id="ADE56085.1"/>
    </source>
</evidence>
<dbReference type="GO" id="GO:0009252">
    <property type="term" value="P:peptidoglycan biosynthetic process"/>
    <property type="evidence" value="ECO:0007669"/>
    <property type="project" value="UniProtKB-UniRule"/>
</dbReference>
<dbReference type="eggNOG" id="COG0707">
    <property type="taxonomic scope" value="Bacteria"/>
</dbReference>
<dbReference type="Pfam" id="PF04101">
    <property type="entry name" value="Glyco_tran_28_C"/>
    <property type="match status" value="1"/>
</dbReference>
<keyword evidence="4 10" id="KW-0808">Transferase</keyword>
<dbReference type="GO" id="GO:0005975">
    <property type="term" value="P:carbohydrate metabolic process"/>
    <property type="evidence" value="ECO:0007669"/>
    <property type="project" value="InterPro"/>
</dbReference>
<dbReference type="Gene3D" id="3.40.50.2000">
    <property type="entry name" value="Glycogen Phosphorylase B"/>
    <property type="match status" value="2"/>
</dbReference>
<comment type="catalytic activity">
    <reaction evidence="10">
        <text>di-trans,octa-cis-undecaprenyl diphospho-N-acetyl-alpha-D-muramoyl-L-alanyl-D-glutamyl-meso-2,6-diaminopimeloyl-D-alanyl-D-alanine + UDP-N-acetyl-alpha-D-glucosamine = di-trans,octa-cis-undecaprenyl diphospho-[N-acetyl-alpha-D-glucosaminyl-(1-&gt;4)]-N-acetyl-alpha-D-muramoyl-L-alanyl-D-glutamyl-meso-2,6-diaminopimeloyl-D-alanyl-D-alanine + UDP + H(+)</text>
        <dbReference type="Rhea" id="RHEA:31227"/>
        <dbReference type="ChEBI" id="CHEBI:15378"/>
        <dbReference type="ChEBI" id="CHEBI:57705"/>
        <dbReference type="ChEBI" id="CHEBI:58223"/>
        <dbReference type="ChEBI" id="CHEBI:61387"/>
        <dbReference type="ChEBI" id="CHEBI:61388"/>
        <dbReference type="EC" id="2.4.1.227"/>
    </reaction>
</comment>
<dbReference type="EMBL" id="CP001998">
    <property type="protein sequence ID" value="ADE56085.1"/>
    <property type="molecule type" value="Genomic_DNA"/>
</dbReference>
<dbReference type="GO" id="GO:0051301">
    <property type="term" value="P:cell division"/>
    <property type="evidence" value="ECO:0007669"/>
    <property type="project" value="UniProtKB-KW"/>
</dbReference>
<evidence type="ECO:0000256" key="8">
    <source>
        <dbReference type="ARBA" id="ARBA00023306"/>
    </source>
</evidence>
<dbReference type="PANTHER" id="PTHR21015">
    <property type="entry name" value="UDP-N-ACETYLGLUCOSAMINE--N-ACETYLMURAMYL-(PENTAPEPTIDE) PYROPHOSPHORYL-UNDECAPRENOL N-ACETYLGLUCOSAMINE TRANSFERASE 1"/>
    <property type="match status" value="1"/>
</dbReference>
<organism evidence="14 15">
    <name type="scientific">Coraliomargarita akajimensis (strain DSM 45221 / IAM 15411 / JCM 23193 / KCTC 12865 / 04OKA010-24)</name>
    <dbReference type="NCBI Taxonomy" id="583355"/>
    <lineage>
        <taxon>Bacteria</taxon>
        <taxon>Pseudomonadati</taxon>
        <taxon>Verrucomicrobiota</taxon>
        <taxon>Opitutia</taxon>
        <taxon>Puniceicoccales</taxon>
        <taxon>Coraliomargaritaceae</taxon>
        <taxon>Coraliomargarita</taxon>
    </lineage>
</organism>
<dbReference type="KEGG" id="caa:Caka_3072"/>
<evidence type="ECO:0000256" key="6">
    <source>
        <dbReference type="ARBA" id="ARBA00022984"/>
    </source>
</evidence>
<keyword evidence="5 10" id="KW-0133">Cell shape</keyword>
<keyword evidence="8 10" id="KW-0131">Cell cycle</keyword>
<dbReference type="CDD" id="cd03785">
    <property type="entry name" value="GT28_MurG"/>
    <property type="match status" value="1"/>
</dbReference>
<gene>
    <name evidence="10" type="primary">murG</name>
    <name evidence="14" type="ordered locus">Caka_3072</name>
</gene>
<comment type="function">
    <text evidence="10">Cell wall formation. Catalyzes the transfer of a GlcNAc subunit on undecaprenyl-pyrophosphoryl-MurNAc-pentapeptide (lipid intermediate I) to form undecaprenyl-pyrophosphoryl-MurNAc-(pentapeptide)GlcNAc (lipid intermediate II).</text>
</comment>
<feature type="transmembrane region" description="Helical" evidence="11">
    <location>
        <begin position="94"/>
        <end position="113"/>
    </location>
</feature>
<dbReference type="GO" id="GO:0005886">
    <property type="term" value="C:plasma membrane"/>
    <property type="evidence" value="ECO:0007669"/>
    <property type="project" value="UniProtKB-SubCell"/>
</dbReference>
<feature type="binding site" evidence="10">
    <location>
        <position position="295"/>
    </location>
    <ligand>
        <name>UDP-N-acetyl-alpha-D-glucosamine</name>
        <dbReference type="ChEBI" id="CHEBI:57705"/>
    </ligand>
</feature>
<keyword evidence="1 10" id="KW-1003">Cell membrane</keyword>
<dbReference type="InterPro" id="IPR007235">
    <property type="entry name" value="Glyco_trans_28_C"/>
</dbReference>
<dbReference type="CAZy" id="GT28">
    <property type="family name" value="Glycosyltransferase Family 28"/>
</dbReference>
<feature type="binding site" evidence="10">
    <location>
        <position position="164"/>
    </location>
    <ligand>
        <name>UDP-N-acetyl-alpha-D-glucosamine</name>
        <dbReference type="ChEBI" id="CHEBI:57705"/>
    </ligand>
</feature>
<evidence type="ECO:0000256" key="2">
    <source>
        <dbReference type="ARBA" id="ARBA00022618"/>
    </source>
</evidence>
<comment type="pathway">
    <text evidence="10">Cell wall biogenesis; peptidoglycan biosynthesis.</text>
</comment>
<dbReference type="Pfam" id="PF03033">
    <property type="entry name" value="Glyco_transf_28"/>
    <property type="match status" value="1"/>
</dbReference>
<dbReference type="GO" id="GO:0008360">
    <property type="term" value="P:regulation of cell shape"/>
    <property type="evidence" value="ECO:0007669"/>
    <property type="project" value="UniProtKB-KW"/>
</dbReference>